<sequence length="260" mass="25793">NESSTITSLAVGHTTPVSIATGKTLSGAVTVTAGSIKLGETGTLASTVTMSGGTLDADETMTVSGALTQSGDIEIAVKAGKTLTYTGAAISLGANQLLLTGGAASWSTFSNTNALLLDNADSILRLNNHVTVGPVSVNVASNENMGLKVLNSSAISSLTVAADTYLKIKDGKTFSGATEIAEDTTLILRDTGTFGSTLNLKGTLQAIANLEVSGLISVGGDSAISIPSADTTLTYSGAAVNLGANTLTMSGGGTLSNTNA</sequence>
<feature type="non-terminal residue" evidence="1">
    <location>
        <position position="1"/>
    </location>
</feature>
<proteinExistence type="predicted"/>
<dbReference type="AlphaFoldDB" id="A0A382Z124"/>
<dbReference type="EMBL" id="UINC01179642">
    <property type="protein sequence ID" value="SVD88428.1"/>
    <property type="molecule type" value="Genomic_DNA"/>
</dbReference>
<protein>
    <submittedName>
        <fullName evidence="1">Uncharacterized protein</fullName>
    </submittedName>
</protein>
<reference evidence="1" key="1">
    <citation type="submission" date="2018-05" db="EMBL/GenBank/DDBJ databases">
        <authorList>
            <person name="Lanie J.A."/>
            <person name="Ng W.-L."/>
            <person name="Kazmierczak K.M."/>
            <person name="Andrzejewski T.M."/>
            <person name="Davidsen T.M."/>
            <person name="Wayne K.J."/>
            <person name="Tettelin H."/>
            <person name="Glass J.I."/>
            <person name="Rusch D."/>
            <person name="Podicherti R."/>
            <person name="Tsui H.-C.T."/>
            <person name="Winkler M.E."/>
        </authorList>
    </citation>
    <scope>NUCLEOTIDE SEQUENCE</scope>
</reference>
<organism evidence="1">
    <name type="scientific">marine metagenome</name>
    <dbReference type="NCBI Taxonomy" id="408172"/>
    <lineage>
        <taxon>unclassified sequences</taxon>
        <taxon>metagenomes</taxon>
        <taxon>ecological metagenomes</taxon>
    </lineage>
</organism>
<gene>
    <name evidence="1" type="ORF">METZ01_LOCUS441282</name>
</gene>
<evidence type="ECO:0000313" key="1">
    <source>
        <dbReference type="EMBL" id="SVD88428.1"/>
    </source>
</evidence>
<feature type="non-terminal residue" evidence="1">
    <location>
        <position position="260"/>
    </location>
</feature>
<accession>A0A382Z124</accession>
<name>A0A382Z124_9ZZZZ</name>